<dbReference type="AlphaFoldDB" id="A0A9X7J5R6"/>
<reference evidence="2 3" key="1">
    <citation type="submission" date="2018-03" db="EMBL/GenBank/DDBJ databases">
        <title>Genome sequence of Moorella stamsii DSM 26217.</title>
        <authorList>
            <person name="Poehlein A."/>
            <person name="Daniel R."/>
        </authorList>
    </citation>
    <scope>NUCLEOTIDE SEQUENCE [LARGE SCALE GENOMIC DNA]</scope>
    <source>
        <strain evidence="3">DSM 26217</strain>
    </source>
</reference>
<dbReference type="EMBL" id="PVXL01000001">
    <property type="protein sequence ID" value="PRR77928.1"/>
    <property type="molecule type" value="Genomic_DNA"/>
</dbReference>
<organism evidence="2 3">
    <name type="scientific">Neomoorella stamsii</name>
    <dbReference type="NCBI Taxonomy" id="1266720"/>
    <lineage>
        <taxon>Bacteria</taxon>
        <taxon>Bacillati</taxon>
        <taxon>Bacillota</taxon>
        <taxon>Clostridia</taxon>
        <taxon>Neomoorellales</taxon>
        <taxon>Neomoorellaceae</taxon>
        <taxon>Neomoorella</taxon>
    </lineage>
</organism>
<keyword evidence="1" id="KW-1133">Transmembrane helix</keyword>
<evidence type="ECO:0008006" key="4">
    <source>
        <dbReference type="Google" id="ProtNLM"/>
    </source>
</evidence>
<sequence>MNQEEQQYQHLLDECRTIAENCLYTAQAHFVTADRAETRSQWFLTVPSVVAGICGLLVALGFPNWIGAVAAVAGTVSTVASSLGVDRLATEHRILANSLTALRHEARTLQETMWREISHEQLVAEVRRLTDKYNALIQGPKATDIKSFEVGRRRIKAGLFEPDDCKGSKRGANGHC</sequence>
<keyword evidence="1" id="KW-0812">Transmembrane</keyword>
<dbReference type="NCBIfam" id="NF033632">
    <property type="entry name" value="SLATT_4"/>
    <property type="match status" value="1"/>
</dbReference>
<comment type="caution">
    <text evidence="2">The sequence shown here is derived from an EMBL/GenBank/DDBJ whole genome shotgun (WGS) entry which is preliminary data.</text>
</comment>
<proteinExistence type="predicted"/>
<dbReference type="Proteomes" id="UP000239430">
    <property type="component" value="Unassembled WGS sequence"/>
</dbReference>
<keyword evidence="3" id="KW-1185">Reference proteome</keyword>
<name>A0A9X7J5R6_9FIRM</name>
<keyword evidence="1" id="KW-0472">Membrane</keyword>
<feature type="transmembrane region" description="Helical" evidence="1">
    <location>
        <begin position="65"/>
        <end position="85"/>
    </location>
</feature>
<dbReference type="RefSeq" id="WP_054935690.1">
    <property type="nucleotide sequence ID" value="NZ_PVXL01000001.1"/>
</dbReference>
<accession>A0A9X7J5R6</accession>
<evidence type="ECO:0000256" key="1">
    <source>
        <dbReference type="SAM" id="Phobius"/>
    </source>
</evidence>
<feature type="transmembrane region" description="Helical" evidence="1">
    <location>
        <begin position="42"/>
        <end position="59"/>
    </location>
</feature>
<gene>
    <name evidence="2" type="ORF">MOST_00020</name>
</gene>
<protein>
    <recommendedName>
        <fullName evidence="4">SMODS and SLOG-associating 2TM effector domain-containing protein</fullName>
    </recommendedName>
</protein>
<evidence type="ECO:0000313" key="2">
    <source>
        <dbReference type="EMBL" id="PRR77928.1"/>
    </source>
</evidence>
<evidence type="ECO:0000313" key="3">
    <source>
        <dbReference type="Proteomes" id="UP000239430"/>
    </source>
</evidence>